<evidence type="ECO:0000256" key="2">
    <source>
        <dbReference type="ARBA" id="ARBA00022473"/>
    </source>
</evidence>
<comment type="caution">
    <text evidence="9">The sequence shown here is derived from an EMBL/GenBank/DDBJ whole genome shotgun (WGS) entry which is preliminary data.</text>
</comment>
<dbReference type="AlphaFoldDB" id="A0AAV5UKR1"/>
<evidence type="ECO:0000313" key="9">
    <source>
        <dbReference type="EMBL" id="GMT06519.1"/>
    </source>
</evidence>
<evidence type="ECO:0000256" key="1">
    <source>
        <dbReference type="ARBA" id="ARBA00004123"/>
    </source>
</evidence>
<evidence type="ECO:0000256" key="6">
    <source>
        <dbReference type="PROSITE-ProRule" id="PRU00108"/>
    </source>
</evidence>
<evidence type="ECO:0000259" key="8">
    <source>
        <dbReference type="PROSITE" id="PS50071"/>
    </source>
</evidence>
<proteinExistence type="predicted"/>
<dbReference type="SUPFAM" id="SSF46689">
    <property type="entry name" value="Homeodomain-like"/>
    <property type="match status" value="1"/>
</dbReference>
<dbReference type="GO" id="GO:0000978">
    <property type="term" value="F:RNA polymerase II cis-regulatory region sequence-specific DNA binding"/>
    <property type="evidence" value="ECO:0007669"/>
    <property type="project" value="TreeGrafter"/>
</dbReference>
<keyword evidence="4 6" id="KW-0371">Homeobox</keyword>
<dbReference type="EMBL" id="BTSX01000006">
    <property type="protein sequence ID" value="GMT06519.1"/>
    <property type="molecule type" value="Genomic_DNA"/>
</dbReference>
<dbReference type="InterPro" id="IPR020479">
    <property type="entry name" value="HD_metazoa"/>
</dbReference>
<reference evidence="9" key="1">
    <citation type="submission" date="2023-10" db="EMBL/GenBank/DDBJ databases">
        <title>Genome assembly of Pristionchus species.</title>
        <authorList>
            <person name="Yoshida K."/>
            <person name="Sommer R.J."/>
        </authorList>
    </citation>
    <scope>NUCLEOTIDE SEQUENCE</scope>
    <source>
        <strain evidence="9">RS0144</strain>
    </source>
</reference>
<dbReference type="PANTHER" id="PTHR45921:SF6">
    <property type="entry name" value="C15"/>
    <property type="match status" value="1"/>
</dbReference>
<dbReference type="PROSITE" id="PS50071">
    <property type="entry name" value="HOMEOBOX_2"/>
    <property type="match status" value="1"/>
</dbReference>
<evidence type="ECO:0000256" key="3">
    <source>
        <dbReference type="ARBA" id="ARBA00023125"/>
    </source>
</evidence>
<dbReference type="Proteomes" id="UP001432027">
    <property type="component" value="Unassembled WGS sequence"/>
</dbReference>
<organism evidence="9 10">
    <name type="scientific">Pristionchus entomophagus</name>
    <dbReference type="NCBI Taxonomy" id="358040"/>
    <lineage>
        <taxon>Eukaryota</taxon>
        <taxon>Metazoa</taxon>
        <taxon>Ecdysozoa</taxon>
        <taxon>Nematoda</taxon>
        <taxon>Chromadorea</taxon>
        <taxon>Rhabditida</taxon>
        <taxon>Rhabditina</taxon>
        <taxon>Diplogasteromorpha</taxon>
        <taxon>Diplogasteroidea</taxon>
        <taxon>Neodiplogasteridae</taxon>
        <taxon>Pristionchus</taxon>
    </lineage>
</organism>
<dbReference type="CDD" id="cd00086">
    <property type="entry name" value="homeodomain"/>
    <property type="match status" value="1"/>
</dbReference>
<dbReference type="InterPro" id="IPR042247">
    <property type="entry name" value="TLX1/2/3"/>
</dbReference>
<keyword evidence="3 6" id="KW-0238">DNA-binding</keyword>
<evidence type="ECO:0000256" key="4">
    <source>
        <dbReference type="ARBA" id="ARBA00023155"/>
    </source>
</evidence>
<dbReference type="GO" id="GO:0048513">
    <property type="term" value="P:animal organ development"/>
    <property type="evidence" value="ECO:0007669"/>
    <property type="project" value="TreeGrafter"/>
</dbReference>
<accession>A0AAV5UKR1</accession>
<evidence type="ECO:0000256" key="5">
    <source>
        <dbReference type="ARBA" id="ARBA00023242"/>
    </source>
</evidence>
<feature type="DNA-binding region" description="Homeobox" evidence="6">
    <location>
        <begin position="38"/>
        <end position="97"/>
    </location>
</feature>
<dbReference type="PRINTS" id="PR00024">
    <property type="entry name" value="HOMEOBOX"/>
</dbReference>
<dbReference type="Pfam" id="PF00046">
    <property type="entry name" value="Homeodomain"/>
    <property type="match status" value="1"/>
</dbReference>
<dbReference type="SMART" id="SM00389">
    <property type="entry name" value="HOX"/>
    <property type="match status" value="1"/>
</dbReference>
<dbReference type="InterPro" id="IPR001356">
    <property type="entry name" value="HD"/>
</dbReference>
<feature type="domain" description="Homeobox" evidence="8">
    <location>
        <begin position="36"/>
        <end position="96"/>
    </location>
</feature>
<dbReference type="PANTHER" id="PTHR45921">
    <property type="entry name" value="IP01054P"/>
    <property type="match status" value="1"/>
</dbReference>
<dbReference type="InterPro" id="IPR017970">
    <property type="entry name" value="Homeobox_CS"/>
</dbReference>
<feature type="non-terminal residue" evidence="9">
    <location>
        <position position="1"/>
    </location>
</feature>
<keyword evidence="5 6" id="KW-0539">Nucleus</keyword>
<dbReference type="PROSITE" id="PS00027">
    <property type="entry name" value="HOMEOBOX_1"/>
    <property type="match status" value="1"/>
</dbReference>
<evidence type="ECO:0000313" key="10">
    <source>
        <dbReference type="Proteomes" id="UP001432027"/>
    </source>
</evidence>
<comment type="subcellular location">
    <subcellularLocation>
        <location evidence="1 6 7">Nucleus</location>
    </subcellularLocation>
</comment>
<keyword evidence="10" id="KW-1185">Reference proteome</keyword>
<name>A0AAV5UKR1_9BILA</name>
<keyword evidence="2" id="KW-0217">Developmental protein</keyword>
<feature type="non-terminal residue" evidence="9">
    <location>
        <position position="103"/>
    </location>
</feature>
<protein>
    <recommendedName>
        <fullName evidence="8">Homeobox domain-containing protein</fullName>
    </recommendedName>
</protein>
<dbReference type="Gene3D" id="1.10.10.60">
    <property type="entry name" value="Homeodomain-like"/>
    <property type="match status" value="1"/>
</dbReference>
<dbReference type="InterPro" id="IPR009057">
    <property type="entry name" value="Homeodomain-like_sf"/>
</dbReference>
<sequence>QNDDLRFGIDFLLKRALENGLNPDIRGEERSSDEFLTKKKPRTSFNKRQISVLEECFVTHKYLASEQRKRLADNLCMTDTQVKTWFQNRRTKWRRLECEQGGS</sequence>
<evidence type="ECO:0000256" key="7">
    <source>
        <dbReference type="RuleBase" id="RU000682"/>
    </source>
</evidence>
<dbReference type="GO" id="GO:0005634">
    <property type="term" value="C:nucleus"/>
    <property type="evidence" value="ECO:0007669"/>
    <property type="project" value="UniProtKB-SubCell"/>
</dbReference>
<gene>
    <name evidence="9" type="ORF">PENTCL1PPCAC_28693</name>
</gene>
<dbReference type="GO" id="GO:0000981">
    <property type="term" value="F:DNA-binding transcription factor activity, RNA polymerase II-specific"/>
    <property type="evidence" value="ECO:0007669"/>
    <property type="project" value="InterPro"/>
</dbReference>